<sequence>MKLFKIVGFLLIIALTLNLFISTFSIFQLSRYLDLQNSTRQDGIHYYVEARHSEQISAEDRTTVTKLLAKVLFILGHENTYYVDSDGNEKMFEPSEEDRNTRLLNFETQQVSIAYIHEQLCLNAFYITLLLVIAFIKGKLTKRIEERV</sequence>
<comment type="caution">
    <text evidence="1">The sequence shown here is derived from an EMBL/GenBank/DDBJ whole genome shotgun (WGS) entry which is preliminary data.</text>
</comment>
<gene>
    <name evidence="1" type="ORF">NM09_19040</name>
</gene>
<evidence type="ECO:0000313" key="1">
    <source>
        <dbReference type="EMBL" id="KHD23335.1"/>
    </source>
</evidence>
<reference evidence="1" key="1">
    <citation type="submission" date="2014-10" db="EMBL/GenBank/DDBJ databases">
        <title>Genome sequencing of Vibrio caribbeanicus T14.</title>
        <authorList>
            <person name="Chan K.-G."/>
            <person name="Mohamad N.I."/>
        </authorList>
    </citation>
    <scope>NUCLEOTIDE SEQUENCE</scope>
    <source>
        <strain evidence="1">T14</strain>
    </source>
</reference>
<evidence type="ECO:0000313" key="2">
    <source>
        <dbReference type="Proteomes" id="UP000030421"/>
    </source>
</evidence>
<protein>
    <submittedName>
        <fullName evidence="1">Uncharacterized protein</fullName>
    </submittedName>
</protein>
<accession>A0ACC4NS94</accession>
<name>A0ACC4NS94_9VIBR</name>
<keyword evidence="2" id="KW-1185">Reference proteome</keyword>
<dbReference type="Proteomes" id="UP000030421">
    <property type="component" value="Unassembled WGS sequence"/>
</dbReference>
<proteinExistence type="predicted"/>
<organism evidence="1 2">
    <name type="scientific">Vibrio caribbeanicus</name>
    <dbReference type="NCBI Taxonomy" id="701175"/>
    <lineage>
        <taxon>Bacteria</taxon>
        <taxon>Pseudomonadati</taxon>
        <taxon>Pseudomonadota</taxon>
        <taxon>Gammaproteobacteria</taxon>
        <taxon>Vibrionales</taxon>
        <taxon>Vibrionaceae</taxon>
        <taxon>Vibrio</taxon>
    </lineage>
</organism>
<dbReference type="EMBL" id="JRWR01000025">
    <property type="protein sequence ID" value="KHD23335.1"/>
    <property type="molecule type" value="Genomic_DNA"/>
</dbReference>